<keyword evidence="3" id="KW-1185">Reference proteome</keyword>
<evidence type="ECO:0000313" key="3">
    <source>
        <dbReference type="Proteomes" id="UP000540412"/>
    </source>
</evidence>
<evidence type="ECO:0000259" key="1">
    <source>
        <dbReference type="PROSITE" id="PS50043"/>
    </source>
</evidence>
<dbReference type="Gene3D" id="1.10.10.10">
    <property type="entry name" value="Winged helix-like DNA-binding domain superfamily/Winged helix DNA-binding domain"/>
    <property type="match status" value="1"/>
</dbReference>
<dbReference type="PROSITE" id="PS50043">
    <property type="entry name" value="HTH_LUXR_2"/>
    <property type="match status" value="1"/>
</dbReference>
<keyword evidence="2" id="KW-0238">DNA-binding</keyword>
<dbReference type="InterPro" id="IPR036388">
    <property type="entry name" value="WH-like_DNA-bd_sf"/>
</dbReference>
<dbReference type="SUPFAM" id="SSF46894">
    <property type="entry name" value="C-terminal effector domain of the bipartite response regulators"/>
    <property type="match status" value="1"/>
</dbReference>
<protein>
    <submittedName>
        <fullName evidence="2">Putative ATPase/DNA-binding CsgD family transcriptional regulator</fullName>
    </submittedName>
</protein>
<dbReference type="Gene3D" id="3.40.50.300">
    <property type="entry name" value="P-loop containing nucleotide triphosphate hydrolases"/>
    <property type="match status" value="1"/>
</dbReference>
<dbReference type="SMART" id="SM00421">
    <property type="entry name" value="HTH_LUXR"/>
    <property type="match status" value="1"/>
</dbReference>
<dbReference type="GO" id="GO:0003677">
    <property type="term" value="F:DNA binding"/>
    <property type="evidence" value="ECO:0007669"/>
    <property type="project" value="UniProtKB-KW"/>
</dbReference>
<dbReference type="Proteomes" id="UP000540412">
    <property type="component" value="Unassembled WGS sequence"/>
</dbReference>
<accession>A0A7W9ULB1</accession>
<dbReference type="PRINTS" id="PR00038">
    <property type="entry name" value="HTHLUXR"/>
</dbReference>
<name>A0A7W9ULB1_9NOCA</name>
<dbReference type="InterPro" id="IPR016032">
    <property type="entry name" value="Sig_transdc_resp-reg_C-effctor"/>
</dbReference>
<evidence type="ECO:0000313" key="2">
    <source>
        <dbReference type="EMBL" id="MBB5917373.1"/>
    </source>
</evidence>
<dbReference type="EMBL" id="JACHIT010000002">
    <property type="protein sequence ID" value="MBB5917373.1"/>
    <property type="molecule type" value="Genomic_DNA"/>
</dbReference>
<dbReference type="Pfam" id="PF00196">
    <property type="entry name" value="GerE"/>
    <property type="match status" value="1"/>
</dbReference>
<dbReference type="GO" id="GO:0006355">
    <property type="term" value="P:regulation of DNA-templated transcription"/>
    <property type="evidence" value="ECO:0007669"/>
    <property type="project" value="InterPro"/>
</dbReference>
<comment type="caution">
    <text evidence="2">The sequence shown here is derived from an EMBL/GenBank/DDBJ whole genome shotgun (WGS) entry which is preliminary data.</text>
</comment>
<dbReference type="InterPro" id="IPR000792">
    <property type="entry name" value="Tscrpt_reg_LuxR_C"/>
</dbReference>
<feature type="domain" description="HTH luxR-type" evidence="1">
    <location>
        <begin position="783"/>
        <end position="848"/>
    </location>
</feature>
<dbReference type="RefSeq" id="WP_157185600.1">
    <property type="nucleotide sequence ID" value="NZ_JACHIT010000002.1"/>
</dbReference>
<sequence length="848" mass="93354">MSARPLDQRETSISADDFVGRQPELDAIITLLLRNTRLVTLIGPGGIGKTRLAAKASERLQKARNTPVYWTRLARLPANSSVETVEEEVVRSVVETDFSGRSTWEALVTTLTRTDRKGRRLQSLLVLDNCEHVLPSAGRIIARLLDAIPELCVLATSREAIDWVDEHRFVVPPLTPDQALTLFRSRSEMTGNPLATEDELTLAARICRQMDYHPLFIRLAAGRLVRQPLALIMRQLGGDPGSDRRLNWLPGPTLGSEDRHRTINDVISWSYDLCGEKEKLLFDRMAVFASGFDSTLDTVAAFDVGADLDAIRTVCADPVPDPVADVEAGARDTGGRPALRAGEIEAALERLADQSLVSRHITATAVSYSLSENLRVYAQQRLRERSARGVDEYVLYTERHRNYYRDKVLHAAATYFGPDERELFNWAAAAWNNIIIAIERSLEPGGNAVYGLEICAGLLVLRLPFYKGSFREMRSWTERALDATSATESDIGELRVTAMALLVWIMLCQGQTRDAERLLDECVRTCAPSRDGDWRRTPQDELGLPAVVDFAWGVELLLARKDPLSVTVLDRAREKFDRVGNTSGAIPSEQFAALAATLIGPVDQARDLARRYLERTAAVGVSWTRLWAELTWSIALTRLGRLDEALALQRSVLEHLLPTREQWAALWAVQFRAWSLARVISGGDAAGRAAGRRATALATEIALLAGGTRTLRDGLGVDIAQLGPFDDIAGEAIGVAREVLGPRAYEAAEKRGATLRPELQEVHQLAMGTSRIGVPQAHAPRDQSPGWADLTAAEKEVATLVAAGWTNSAIAARRGTSRRTVDAQMAAILQKLQVGSRTQIAQFVPEQD</sequence>
<dbReference type="CDD" id="cd06170">
    <property type="entry name" value="LuxR_C_like"/>
    <property type="match status" value="1"/>
</dbReference>
<dbReference type="InterPro" id="IPR027417">
    <property type="entry name" value="P-loop_NTPase"/>
</dbReference>
<dbReference type="PANTHER" id="PTHR47691">
    <property type="entry name" value="REGULATOR-RELATED"/>
    <property type="match status" value="1"/>
</dbReference>
<dbReference type="PANTHER" id="PTHR47691:SF3">
    <property type="entry name" value="HTH-TYPE TRANSCRIPTIONAL REGULATOR RV0890C-RELATED"/>
    <property type="match status" value="1"/>
</dbReference>
<proteinExistence type="predicted"/>
<organism evidence="2 3">
    <name type="scientific">Nocardia transvalensis</name>
    <dbReference type="NCBI Taxonomy" id="37333"/>
    <lineage>
        <taxon>Bacteria</taxon>
        <taxon>Bacillati</taxon>
        <taxon>Actinomycetota</taxon>
        <taxon>Actinomycetes</taxon>
        <taxon>Mycobacteriales</taxon>
        <taxon>Nocardiaceae</taxon>
        <taxon>Nocardia</taxon>
    </lineage>
</organism>
<reference evidence="2 3" key="1">
    <citation type="submission" date="2020-08" db="EMBL/GenBank/DDBJ databases">
        <title>Sequencing the genomes of 1000 actinobacteria strains.</title>
        <authorList>
            <person name="Klenk H.-P."/>
        </authorList>
    </citation>
    <scope>NUCLEOTIDE SEQUENCE [LARGE SCALE GENOMIC DNA]</scope>
    <source>
        <strain evidence="2 3">DSM 43582</strain>
    </source>
</reference>
<dbReference type="InterPro" id="IPR049945">
    <property type="entry name" value="AAA_22"/>
</dbReference>
<dbReference type="Pfam" id="PF13401">
    <property type="entry name" value="AAA_22"/>
    <property type="match status" value="1"/>
</dbReference>
<dbReference type="AlphaFoldDB" id="A0A7W9ULB1"/>
<dbReference type="SUPFAM" id="SSF52540">
    <property type="entry name" value="P-loop containing nucleoside triphosphate hydrolases"/>
    <property type="match status" value="1"/>
</dbReference>
<dbReference type="GO" id="GO:0016887">
    <property type="term" value="F:ATP hydrolysis activity"/>
    <property type="evidence" value="ECO:0007669"/>
    <property type="project" value="InterPro"/>
</dbReference>
<gene>
    <name evidence="2" type="ORF">BJY24_006285</name>
</gene>